<dbReference type="RefSeq" id="WP_013106010.1">
    <property type="nucleotide sequence ID" value="NC_014145.1"/>
</dbReference>
<evidence type="ECO:0000256" key="1">
    <source>
        <dbReference type="SAM" id="Phobius"/>
    </source>
</evidence>
<reference evidence="3" key="2">
    <citation type="journal article" date="2010" name="PLoS Genet.">
        <title>Structure, function, and evolution of the Thiomonas spp. genome.</title>
        <authorList>
            <person name="Arsene-Ploetze F."/>
            <person name="Koechler S."/>
            <person name="Marchal M."/>
            <person name="Coppee J.Y."/>
            <person name="Chandler M."/>
            <person name="Bonnefoy V."/>
            <person name="Brochier-Armanet C."/>
            <person name="Barakat M."/>
            <person name="Barbe V."/>
            <person name="Battaglia-Brunet F."/>
            <person name="Bruneel O."/>
            <person name="Bryan C.G."/>
            <person name="Cleiss-Arnold J."/>
            <person name="Cruveiller S."/>
            <person name="Erhardt M."/>
            <person name="Heinrich-Salmeron A."/>
            <person name="Hommais F."/>
            <person name="Joulian C."/>
            <person name="Krin E."/>
            <person name="Lieutaud A."/>
            <person name="Lievremont D."/>
            <person name="Michel C."/>
            <person name="Muller D."/>
            <person name="Ortet P."/>
            <person name="Proux C."/>
            <person name="Siguier P."/>
            <person name="Roche D."/>
            <person name="Rouy Z."/>
            <person name="Salvignol G."/>
            <person name="Slyemi D."/>
            <person name="Talla E."/>
            <person name="Weiss S."/>
            <person name="Weissenbach J."/>
            <person name="Medigue C."/>
            <person name="Bertin P.N."/>
        </authorList>
    </citation>
    <scope>NUCLEOTIDE SEQUENCE [LARGE SCALE GENOMIC DNA]</scope>
    <source>
        <strain evidence="3">DSM 22701 / CIP 110005 / 3As</strain>
    </source>
</reference>
<proteinExistence type="predicted"/>
<evidence type="ECO:0000313" key="3">
    <source>
        <dbReference type="Proteomes" id="UP000002372"/>
    </source>
</evidence>
<dbReference type="eggNOG" id="ENOG5031DRA">
    <property type="taxonomic scope" value="Bacteria"/>
</dbReference>
<evidence type="ECO:0000313" key="2">
    <source>
        <dbReference type="EMBL" id="CAZ88702.1"/>
    </source>
</evidence>
<dbReference type="AlphaFoldDB" id="D6CTT3"/>
<organism evidence="2 3">
    <name type="scientific">Thiomonas arsenitoxydans (strain DSM 22701 / CIP 110005 / 3As)</name>
    <dbReference type="NCBI Taxonomy" id="426114"/>
    <lineage>
        <taxon>Bacteria</taxon>
        <taxon>Pseudomonadati</taxon>
        <taxon>Pseudomonadota</taxon>
        <taxon>Betaproteobacteria</taxon>
        <taxon>Burkholderiales</taxon>
        <taxon>Thiomonas</taxon>
    </lineage>
</organism>
<dbReference type="HOGENOM" id="CLU_1184596_0_0_4"/>
<sequence>MARDATKMNKNRFFELYYPYLPSLITIIGAILMAAGLLINDSTARFIGALFAAAGTFWSGHRQIKSSAEARMRNEKILELSEKLREALTGGNSFCYGTLLYAGPGRFLWSFLHVGESPLYDTQVRICDLRKQDQILDTTLHLGTLFPGRSHFDYSGKLNSSIEHGTHIQAFNLFFVARNGSWTQEIRWNEIKGGGIAVANRVIRDGTALNTPLLLQISPDYQGQTPADKAWPAG</sequence>
<reference key="1">
    <citation type="submission" date="2009-07" db="EMBL/GenBank/DDBJ databases">
        <authorList>
            <person name="Genoscope - CEA"/>
        </authorList>
    </citation>
    <scope>NUCLEOTIDE SEQUENCE</scope>
    <source>
        <strain>3As</strain>
    </source>
</reference>
<feature type="transmembrane region" description="Helical" evidence="1">
    <location>
        <begin position="20"/>
        <end position="39"/>
    </location>
</feature>
<accession>D6CTT3</accession>
<name>D6CTT3_THIA3</name>
<dbReference type="Proteomes" id="UP000002372">
    <property type="component" value="Chromosome"/>
</dbReference>
<dbReference type="EMBL" id="FP475956">
    <property type="protein sequence ID" value="CAZ88702.1"/>
    <property type="molecule type" value="Genomic_DNA"/>
</dbReference>
<keyword evidence="1" id="KW-0472">Membrane</keyword>
<gene>
    <name evidence="2" type="ordered locus">THI_2044</name>
</gene>
<protein>
    <submittedName>
        <fullName evidence="2">Uncharacterized protein</fullName>
    </submittedName>
</protein>
<dbReference type="OrthoDB" id="6940358at2"/>
<dbReference type="KEGG" id="thi:THI_2044"/>
<keyword evidence="1" id="KW-1133">Transmembrane helix</keyword>
<keyword evidence="1" id="KW-0812">Transmembrane</keyword>